<sequence>MELQSTVGLSKKFGARELLELGSSQAQLKFGLTRIRTGLELISKLAGPIEPSSSYSIEARNFH</sequence>
<gene>
    <name evidence="1" type="ORF">E2562_004726</name>
</gene>
<dbReference type="Proteomes" id="UP000479710">
    <property type="component" value="Unassembled WGS sequence"/>
</dbReference>
<dbReference type="AlphaFoldDB" id="A0A6G1DE62"/>
<evidence type="ECO:0000313" key="2">
    <source>
        <dbReference type="Proteomes" id="UP000479710"/>
    </source>
</evidence>
<keyword evidence="2" id="KW-1185">Reference proteome</keyword>
<proteinExistence type="predicted"/>
<comment type="caution">
    <text evidence="1">The sequence shown here is derived from an EMBL/GenBank/DDBJ whole genome shotgun (WGS) entry which is preliminary data.</text>
</comment>
<accession>A0A6G1DE62</accession>
<dbReference type="EMBL" id="SPHZ02000006">
    <property type="protein sequence ID" value="KAF0910740.1"/>
    <property type="molecule type" value="Genomic_DNA"/>
</dbReference>
<reference evidence="1 2" key="1">
    <citation type="submission" date="2019-11" db="EMBL/GenBank/DDBJ databases">
        <title>Whole genome sequence of Oryza granulata.</title>
        <authorList>
            <person name="Li W."/>
        </authorList>
    </citation>
    <scope>NUCLEOTIDE SEQUENCE [LARGE SCALE GENOMIC DNA]</scope>
    <source>
        <strain evidence="2">cv. Menghai</strain>
        <tissue evidence="1">Leaf</tissue>
    </source>
</reference>
<protein>
    <submittedName>
        <fullName evidence="1">Uncharacterized protein</fullName>
    </submittedName>
</protein>
<name>A0A6G1DE62_9ORYZ</name>
<organism evidence="1 2">
    <name type="scientific">Oryza meyeriana var. granulata</name>
    <dbReference type="NCBI Taxonomy" id="110450"/>
    <lineage>
        <taxon>Eukaryota</taxon>
        <taxon>Viridiplantae</taxon>
        <taxon>Streptophyta</taxon>
        <taxon>Embryophyta</taxon>
        <taxon>Tracheophyta</taxon>
        <taxon>Spermatophyta</taxon>
        <taxon>Magnoliopsida</taxon>
        <taxon>Liliopsida</taxon>
        <taxon>Poales</taxon>
        <taxon>Poaceae</taxon>
        <taxon>BOP clade</taxon>
        <taxon>Oryzoideae</taxon>
        <taxon>Oryzeae</taxon>
        <taxon>Oryzinae</taxon>
        <taxon>Oryza</taxon>
        <taxon>Oryza meyeriana</taxon>
    </lineage>
</organism>
<evidence type="ECO:0000313" key="1">
    <source>
        <dbReference type="EMBL" id="KAF0910740.1"/>
    </source>
</evidence>